<dbReference type="RefSeq" id="WP_018346161.1">
    <property type="nucleotide sequence ID" value="NZ_JARTCE010000011.1"/>
</dbReference>
<gene>
    <name evidence="1" type="ORF">NCTC11413_01292</name>
</gene>
<dbReference type="Proteomes" id="UP000254232">
    <property type="component" value="Unassembled WGS sequence"/>
</dbReference>
<dbReference type="EMBL" id="UGGZ01000001">
    <property type="protein sequence ID" value="STO38166.1"/>
    <property type="molecule type" value="Genomic_DNA"/>
</dbReference>
<protein>
    <submittedName>
        <fullName evidence="1">Uncharacterized protein</fullName>
    </submittedName>
</protein>
<sequence>MKFWEEEKFGSRYPKQLTKQEKADIKSALLQQLANGKTSLQYYLENLKILSDYPESN</sequence>
<reference evidence="1 2" key="1">
    <citation type="submission" date="2018-06" db="EMBL/GenBank/DDBJ databases">
        <authorList>
            <consortium name="Pathogen Informatics"/>
            <person name="Doyle S."/>
        </authorList>
    </citation>
    <scope>NUCLEOTIDE SEQUENCE [LARGE SCALE GENOMIC DNA]</scope>
    <source>
        <strain evidence="1 2">NCTC11413</strain>
    </source>
</reference>
<dbReference type="AlphaFoldDB" id="A0A377H6C8"/>
<dbReference type="GeneID" id="77264801"/>
<evidence type="ECO:0000313" key="1">
    <source>
        <dbReference type="EMBL" id="STO38166.1"/>
    </source>
</evidence>
<name>A0A377H6C8_9PAST</name>
<proteinExistence type="predicted"/>
<organism evidence="1 2">
    <name type="scientific">Gallibacterium anatis</name>
    <dbReference type="NCBI Taxonomy" id="750"/>
    <lineage>
        <taxon>Bacteria</taxon>
        <taxon>Pseudomonadati</taxon>
        <taxon>Pseudomonadota</taxon>
        <taxon>Gammaproteobacteria</taxon>
        <taxon>Pasteurellales</taxon>
        <taxon>Pasteurellaceae</taxon>
        <taxon>Gallibacterium</taxon>
    </lineage>
</organism>
<evidence type="ECO:0000313" key="2">
    <source>
        <dbReference type="Proteomes" id="UP000254232"/>
    </source>
</evidence>
<accession>A0A377H6C8</accession>